<dbReference type="EMBL" id="AP027729">
    <property type="protein sequence ID" value="BDZ41309.1"/>
    <property type="molecule type" value="Genomic_DNA"/>
</dbReference>
<dbReference type="Proteomes" id="UP001321475">
    <property type="component" value="Chromosome"/>
</dbReference>
<reference evidence="2" key="1">
    <citation type="journal article" date="2019" name="Int. J. Syst. Evol. Microbiol.">
        <title>The Global Catalogue of Microorganisms (GCM) 10K type strain sequencing project: providing services to taxonomists for standard genome sequencing and annotation.</title>
        <authorList>
            <consortium name="The Broad Institute Genomics Platform"/>
            <consortium name="The Broad Institute Genome Sequencing Center for Infectious Disease"/>
            <person name="Wu L."/>
            <person name="Ma J."/>
        </authorList>
    </citation>
    <scope>NUCLEOTIDE SEQUENCE [LARGE SCALE GENOMIC DNA]</scope>
    <source>
        <strain evidence="2">NBRC 108565</strain>
    </source>
</reference>
<evidence type="ECO:0000313" key="2">
    <source>
        <dbReference type="Proteomes" id="UP001321475"/>
    </source>
</evidence>
<dbReference type="InterPro" id="IPR008554">
    <property type="entry name" value="Glutaredoxin-like"/>
</dbReference>
<evidence type="ECO:0000313" key="1">
    <source>
        <dbReference type="EMBL" id="BDZ41309.1"/>
    </source>
</evidence>
<proteinExistence type="predicted"/>
<dbReference type="Pfam" id="PF05768">
    <property type="entry name" value="Glrx-like"/>
    <property type="match status" value="1"/>
</dbReference>
<dbReference type="InterPro" id="IPR036249">
    <property type="entry name" value="Thioredoxin-like_sf"/>
</dbReference>
<dbReference type="SUPFAM" id="SSF52833">
    <property type="entry name" value="Thioredoxin-like"/>
    <property type="match status" value="1"/>
</dbReference>
<accession>A0ABM8FZU5</accession>
<evidence type="ECO:0008006" key="3">
    <source>
        <dbReference type="Google" id="ProtNLM"/>
    </source>
</evidence>
<keyword evidence="2" id="KW-1185">Reference proteome</keyword>
<dbReference type="Gene3D" id="3.40.30.10">
    <property type="entry name" value="Glutaredoxin"/>
    <property type="match status" value="1"/>
</dbReference>
<sequence>MAFTLVERVGLRVRRPPDDRYPRGMTTGDPSGRAPRVLLYSRAACHLCDEARDVVVQVCSDAGESFDEIDIDAPGADPALREEHGEHVPVVLVDGRQQGFWRVDAGRLARALARGARPR</sequence>
<gene>
    <name evidence="1" type="ORF">GCM10025865_06080</name>
</gene>
<organism evidence="1 2">
    <name type="scientific">Paraoerskovia sediminicola</name>
    <dbReference type="NCBI Taxonomy" id="1138587"/>
    <lineage>
        <taxon>Bacteria</taxon>
        <taxon>Bacillati</taxon>
        <taxon>Actinomycetota</taxon>
        <taxon>Actinomycetes</taxon>
        <taxon>Micrococcales</taxon>
        <taxon>Cellulomonadaceae</taxon>
        <taxon>Paraoerskovia</taxon>
    </lineage>
</organism>
<name>A0ABM8FZU5_9CELL</name>
<protein>
    <recommendedName>
        <fullName evidence="3">Glutaredoxin</fullName>
    </recommendedName>
</protein>